<keyword evidence="5 8" id="KW-0645">Protease</keyword>
<evidence type="ECO:0000256" key="7">
    <source>
        <dbReference type="ARBA" id="ARBA00049972"/>
    </source>
</evidence>
<evidence type="ECO:0000256" key="2">
    <source>
        <dbReference type="ARBA" id="ARBA00000967"/>
    </source>
</evidence>
<dbReference type="GO" id="GO:0030145">
    <property type="term" value="F:manganese ion binding"/>
    <property type="evidence" value="ECO:0007669"/>
    <property type="project" value="UniProtKB-UniRule"/>
</dbReference>
<dbReference type="EC" id="3.4.11.10" evidence="8"/>
<keyword evidence="4 8" id="KW-0031">Aminopeptidase</keyword>
<dbReference type="EMBL" id="AP012204">
    <property type="protein sequence ID" value="BAK37230.1"/>
    <property type="molecule type" value="Genomic_DNA"/>
</dbReference>
<evidence type="ECO:0000256" key="3">
    <source>
        <dbReference type="ARBA" id="ARBA00009528"/>
    </source>
</evidence>
<evidence type="ECO:0000313" key="11">
    <source>
        <dbReference type="Proteomes" id="UP000007947"/>
    </source>
</evidence>
<dbReference type="GO" id="GO:0070006">
    <property type="term" value="F:metalloaminopeptidase activity"/>
    <property type="evidence" value="ECO:0007669"/>
    <property type="project" value="InterPro"/>
</dbReference>
<dbReference type="InterPro" id="IPR043472">
    <property type="entry name" value="Macro_dom-like"/>
</dbReference>
<keyword evidence="8" id="KW-0479">Metal-binding</keyword>
<dbReference type="EC" id="3.4.11.1" evidence="8"/>
<dbReference type="Pfam" id="PF00883">
    <property type="entry name" value="Peptidase_M17"/>
    <property type="match status" value="1"/>
</dbReference>
<keyword evidence="8" id="KW-0963">Cytoplasm</keyword>
<keyword evidence="8" id="KW-0464">Manganese</keyword>
<dbReference type="Gene3D" id="3.40.630.10">
    <property type="entry name" value="Zn peptidases"/>
    <property type="match status" value="1"/>
</dbReference>
<evidence type="ECO:0000256" key="4">
    <source>
        <dbReference type="ARBA" id="ARBA00022438"/>
    </source>
</evidence>
<dbReference type="Gene3D" id="3.40.220.10">
    <property type="entry name" value="Leucine Aminopeptidase, subunit E, domain 1"/>
    <property type="match status" value="1"/>
</dbReference>
<dbReference type="HAMAP" id="MF_00181">
    <property type="entry name" value="Cytosol_peptidase_M17"/>
    <property type="match status" value="1"/>
</dbReference>
<dbReference type="HOGENOM" id="CLU_013734_2_2_11"/>
<feature type="binding site" evidence="8">
    <location>
        <position position="350"/>
    </location>
    <ligand>
        <name>Mn(2+)</name>
        <dbReference type="ChEBI" id="CHEBI:29035"/>
        <label>1</label>
    </ligand>
</feature>
<comment type="cofactor">
    <cofactor evidence="8">
        <name>Mn(2+)</name>
        <dbReference type="ChEBI" id="CHEBI:29035"/>
    </cofactor>
    <text evidence="8">Binds 2 manganese ions per subunit.</text>
</comment>
<protein>
    <recommendedName>
        <fullName evidence="8">Probable cytosol aminopeptidase</fullName>
        <ecNumber evidence="8">3.4.11.1</ecNumber>
    </recommendedName>
    <alternativeName>
        <fullName evidence="8">Leucine aminopeptidase</fullName>
        <shortName evidence="8">LAP</shortName>
        <ecNumber evidence="8">3.4.11.10</ecNumber>
    </alternativeName>
    <alternativeName>
        <fullName evidence="8">Leucyl aminopeptidase</fullName>
    </alternativeName>
</protein>
<dbReference type="PANTHER" id="PTHR11963:SF23">
    <property type="entry name" value="CYTOSOL AMINOPEPTIDASE"/>
    <property type="match status" value="1"/>
</dbReference>
<feature type="domain" description="Cytosol aminopeptidase" evidence="9">
    <location>
        <begin position="348"/>
        <end position="355"/>
    </location>
</feature>
<accession>F5XS17</accession>
<dbReference type="KEGG" id="mph:MLP_42160"/>
<dbReference type="SUPFAM" id="SSF53187">
    <property type="entry name" value="Zn-dependent exopeptidases"/>
    <property type="match status" value="1"/>
</dbReference>
<keyword evidence="11" id="KW-1185">Reference proteome</keyword>
<proteinExistence type="inferred from homology"/>
<dbReference type="PRINTS" id="PR00481">
    <property type="entry name" value="LAMNOPPTDASE"/>
</dbReference>
<dbReference type="InterPro" id="IPR008283">
    <property type="entry name" value="Peptidase_M17_N"/>
</dbReference>
<comment type="similarity">
    <text evidence="3 8">Belongs to the peptidase M17 family.</text>
</comment>
<dbReference type="AlphaFoldDB" id="F5XS17"/>
<dbReference type="InterPro" id="IPR023042">
    <property type="entry name" value="Peptidase_M17_leu_NH2_pept"/>
</dbReference>
<dbReference type="SUPFAM" id="SSF52949">
    <property type="entry name" value="Macro domain-like"/>
    <property type="match status" value="1"/>
</dbReference>
<keyword evidence="6 8" id="KW-0378">Hydrolase</keyword>
<feature type="binding site" evidence="8">
    <location>
        <position position="352"/>
    </location>
    <ligand>
        <name>Mn(2+)</name>
        <dbReference type="ChEBI" id="CHEBI:29035"/>
        <label>1</label>
    </ligand>
</feature>
<dbReference type="GO" id="GO:0006508">
    <property type="term" value="P:proteolysis"/>
    <property type="evidence" value="ECO:0007669"/>
    <property type="project" value="UniProtKB-KW"/>
</dbReference>
<gene>
    <name evidence="8 10" type="primary">pepA</name>
    <name evidence="10" type="ordered locus">MLP_42160</name>
</gene>
<evidence type="ECO:0000256" key="1">
    <source>
        <dbReference type="ARBA" id="ARBA00000135"/>
    </source>
</evidence>
<sequence length="503" mass="50850">MPSLPTLTVAKVPDKGASALVVGYGPDGVVGAPSTLDKEYARRLGQSVSALAASVGIKTDSGHTRTLPAVGGWPVVIVVGIGDGTPTQEDLRQAAGAGVRQAAKQGGGDAHVAVALGADEPETVQAVAEGALLGSYRYQPVSTGTANSSNGKPAAISALTVITPLAGRRSAVTHAVESARTVAASVVAAREWVNIPPNLLFPASFAEEAAAYLKGSKVAVEVLDDKALTKGGYGGILAVGGGSSRLPRLVRLAYAPRGAKLHLALVGKGITFDSGGLNLKPGDSMNTMKCDMAGAAAVIAAVKAIADLGLRVKVTAYASMAENLPSDTSYRPSDVLTMYGGKTVENGNTDAEGRLVMADAIARASEDAPDLIVDVATLTGAAIVALGDKTAGLMASDDDTADRLLDAAEAAGEDIWQLPIPKHIRGKLDSKVADIRSTGGDRTAGALVAAAFLREFVGEGISWAHLDIAGPAWTDGGGSGYISSGGTGFGVRTLVALARSLEK</sequence>
<feature type="binding site" evidence="8">
    <location>
        <position position="273"/>
    </location>
    <ligand>
        <name>Mn(2+)</name>
        <dbReference type="ChEBI" id="CHEBI:29035"/>
        <label>2</label>
    </ligand>
</feature>
<evidence type="ECO:0000256" key="6">
    <source>
        <dbReference type="ARBA" id="ARBA00022801"/>
    </source>
</evidence>
<dbReference type="Pfam" id="PF02789">
    <property type="entry name" value="Peptidase_M17_N"/>
    <property type="match status" value="1"/>
</dbReference>
<feature type="binding site" evidence="8">
    <location>
        <position position="273"/>
    </location>
    <ligand>
        <name>Mn(2+)</name>
        <dbReference type="ChEBI" id="CHEBI:29035"/>
        <label>1</label>
    </ligand>
</feature>
<dbReference type="PANTHER" id="PTHR11963">
    <property type="entry name" value="LEUCINE AMINOPEPTIDASE-RELATED"/>
    <property type="match status" value="1"/>
</dbReference>
<feature type="binding site" evidence="8">
    <location>
        <position position="268"/>
    </location>
    <ligand>
        <name>Mn(2+)</name>
        <dbReference type="ChEBI" id="CHEBI:29035"/>
        <label>2</label>
    </ligand>
</feature>
<reference evidence="10 11" key="1">
    <citation type="submission" date="2011-05" db="EMBL/GenBank/DDBJ databases">
        <title>Whole genome sequence of Microlunatus phosphovorus NM-1.</title>
        <authorList>
            <person name="Hosoyama A."/>
            <person name="Sasaki K."/>
            <person name="Harada T."/>
            <person name="Igarashi R."/>
            <person name="Kawakoshi A."/>
            <person name="Sasagawa M."/>
            <person name="Fukada J."/>
            <person name="Nakamura S."/>
            <person name="Katano Y."/>
            <person name="Hanada S."/>
            <person name="Kamagata Y."/>
            <person name="Nakamura N."/>
            <person name="Yamazaki S."/>
            <person name="Fujita N."/>
        </authorList>
    </citation>
    <scope>NUCLEOTIDE SEQUENCE [LARGE SCALE GENOMIC DNA]</scope>
    <source>
        <strain evidence="11">ATCC 700054 / DSM 10555 / JCM 9379 / NBRC 101784 / NCIMB 13414 / VKM Ac-1990 / NM-1</strain>
    </source>
</reference>
<dbReference type="eggNOG" id="COG0260">
    <property type="taxonomic scope" value="Bacteria"/>
</dbReference>
<feature type="binding site" evidence="8">
    <location>
        <position position="352"/>
    </location>
    <ligand>
        <name>Mn(2+)</name>
        <dbReference type="ChEBI" id="CHEBI:29035"/>
        <label>2</label>
    </ligand>
</feature>
<dbReference type="GO" id="GO:0005737">
    <property type="term" value="C:cytoplasm"/>
    <property type="evidence" value="ECO:0007669"/>
    <property type="project" value="UniProtKB-SubCell"/>
</dbReference>
<comment type="catalytic activity">
    <reaction evidence="2 8">
        <text>Release of an N-terminal amino acid, preferentially leucine, but not glutamic or aspartic acids.</text>
        <dbReference type="EC" id="3.4.11.10"/>
    </reaction>
</comment>
<dbReference type="InterPro" id="IPR011356">
    <property type="entry name" value="Leucine_aapep/pepB"/>
</dbReference>
<comment type="catalytic activity">
    <reaction evidence="1 8">
        <text>Release of an N-terminal amino acid, Xaa-|-Yaa-, in which Xaa is preferably Leu, but may be other amino acids including Pro although not Arg or Lys, and Yaa may be Pro. Amino acid amides and methyl esters are also readily hydrolyzed, but rates on arylamides are exceedingly low.</text>
        <dbReference type="EC" id="3.4.11.1"/>
    </reaction>
</comment>
<name>F5XS17_MICPN</name>
<feature type="binding site" evidence="8">
    <location>
        <position position="291"/>
    </location>
    <ligand>
        <name>Mn(2+)</name>
        <dbReference type="ChEBI" id="CHEBI:29035"/>
        <label>2</label>
    </ligand>
</feature>
<comment type="subcellular location">
    <subcellularLocation>
        <location evidence="8">Cytoplasm</location>
    </subcellularLocation>
</comment>
<dbReference type="InterPro" id="IPR000819">
    <property type="entry name" value="Peptidase_M17_C"/>
</dbReference>
<feature type="active site" evidence="8">
    <location>
        <position position="354"/>
    </location>
</feature>
<evidence type="ECO:0000256" key="5">
    <source>
        <dbReference type="ARBA" id="ARBA00022670"/>
    </source>
</evidence>
<evidence type="ECO:0000256" key="8">
    <source>
        <dbReference type="HAMAP-Rule" id="MF_00181"/>
    </source>
</evidence>
<dbReference type="CDD" id="cd00433">
    <property type="entry name" value="Peptidase_M17"/>
    <property type="match status" value="1"/>
</dbReference>
<organism evidence="10 11">
    <name type="scientific">Microlunatus phosphovorus (strain ATCC 700054 / DSM 10555 / JCM 9379 / NBRC 101784 / NCIMB 13414 / VKM Ac-1990 / NM-1)</name>
    <dbReference type="NCBI Taxonomy" id="1032480"/>
    <lineage>
        <taxon>Bacteria</taxon>
        <taxon>Bacillati</taxon>
        <taxon>Actinomycetota</taxon>
        <taxon>Actinomycetes</taxon>
        <taxon>Propionibacteriales</taxon>
        <taxon>Propionibacteriaceae</taxon>
        <taxon>Microlunatus</taxon>
    </lineage>
</organism>
<dbReference type="STRING" id="1032480.MLP_42160"/>
<dbReference type="Proteomes" id="UP000007947">
    <property type="component" value="Chromosome"/>
</dbReference>
<comment type="function">
    <text evidence="7 8">Presumably involved in the processing and regular turnover of intracellular proteins. Catalyzes the removal of unsubstituted N-terminal amino acids from various peptides.</text>
</comment>
<dbReference type="NCBIfam" id="NF002073">
    <property type="entry name" value="PRK00913.1-2"/>
    <property type="match status" value="1"/>
</dbReference>
<feature type="active site" evidence="8">
    <location>
        <position position="280"/>
    </location>
</feature>
<dbReference type="PROSITE" id="PS00631">
    <property type="entry name" value="CYTOSOL_AP"/>
    <property type="match status" value="1"/>
</dbReference>
<evidence type="ECO:0000259" key="9">
    <source>
        <dbReference type="PROSITE" id="PS00631"/>
    </source>
</evidence>
<evidence type="ECO:0000313" key="10">
    <source>
        <dbReference type="EMBL" id="BAK37230.1"/>
    </source>
</evidence>